<reference evidence="2" key="3">
    <citation type="submission" date="2024-01" db="EMBL/GenBank/DDBJ databases">
        <authorList>
            <person name="Coelho M.A."/>
            <person name="David-Palma M."/>
            <person name="Shea T."/>
            <person name="Sun S."/>
            <person name="Cuomo C.A."/>
            <person name="Heitman J."/>
        </authorList>
    </citation>
    <scope>NUCLEOTIDE SEQUENCE</scope>
    <source>
        <strain evidence="2">CBS 7841</strain>
    </source>
</reference>
<name>A0AAJ8M1R3_9TREE</name>
<gene>
    <name evidence="2" type="ORF">L203_103143</name>
</gene>
<protein>
    <submittedName>
        <fullName evidence="2">Uncharacterized protein</fullName>
    </submittedName>
</protein>
<proteinExistence type="predicted"/>
<evidence type="ECO:0000256" key="1">
    <source>
        <dbReference type="SAM" id="MobiDB-lite"/>
    </source>
</evidence>
<dbReference type="KEGG" id="cdep:91087354"/>
<feature type="compositionally biased region" description="Polar residues" evidence="1">
    <location>
        <begin position="57"/>
        <end position="70"/>
    </location>
</feature>
<dbReference type="RefSeq" id="XP_066068646.1">
    <property type="nucleotide sequence ID" value="XM_066212549.1"/>
</dbReference>
<evidence type="ECO:0000313" key="3">
    <source>
        <dbReference type="Proteomes" id="UP000094043"/>
    </source>
</evidence>
<organism evidence="2 3">
    <name type="scientific">Cryptococcus depauperatus CBS 7841</name>
    <dbReference type="NCBI Taxonomy" id="1295531"/>
    <lineage>
        <taxon>Eukaryota</taxon>
        <taxon>Fungi</taxon>
        <taxon>Dikarya</taxon>
        <taxon>Basidiomycota</taxon>
        <taxon>Agaricomycotina</taxon>
        <taxon>Tremellomycetes</taxon>
        <taxon>Tremellales</taxon>
        <taxon>Cryptococcaceae</taxon>
        <taxon>Cryptococcus</taxon>
    </lineage>
</organism>
<dbReference type="AlphaFoldDB" id="A0AAJ8M1R3"/>
<accession>A0AAJ8M1R3</accession>
<sequence length="161" mass="17994">MSSLPIGSSDGSHGLTQHGPSQSHLPAPLTSSQTRKQRRITKSNPSATNADRHNDVTDQIPSSVTSTQLAVDSRMDTRGHQPTSRNGDAPPPRRHQVYEAKTGNGQGQYIIHHAPINHHRGVERNVMNNVHIVFTQWDILNPIFSDRDDISCRNDRRKWLS</sequence>
<dbReference type="EMBL" id="CP143786">
    <property type="protein sequence ID" value="WVN87946.1"/>
    <property type="molecule type" value="Genomic_DNA"/>
</dbReference>
<dbReference type="GeneID" id="91087354"/>
<evidence type="ECO:0000313" key="2">
    <source>
        <dbReference type="EMBL" id="WVN87946.1"/>
    </source>
</evidence>
<keyword evidence="3" id="KW-1185">Reference proteome</keyword>
<feature type="region of interest" description="Disordered" evidence="1">
    <location>
        <begin position="1"/>
        <end position="97"/>
    </location>
</feature>
<feature type="compositionally biased region" description="Polar residues" evidence="1">
    <location>
        <begin position="1"/>
        <end position="34"/>
    </location>
</feature>
<reference evidence="2" key="2">
    <citation type="journal article" date="2022" name="Elife">
        <title>Obligate sexual reproduction of a homothallic fungus closely related to the Cryptococcus pathogenic species complex.</title>
        <authorList>
            <person name="Passer A.R."/>
            <person name="Clancey S.A."/>
            <person name="Shea T."/>
            <person name="David-Palma M."/>
            <person name="Averette A.F."/>
            <person name="Boekhout T."/>
            <person name="Porcel B.M."/>
            <person name="Nowrousian M."/>
            <person name="Cuomo C.A."/>
            <person name="Sun S."/>
            <person name="Heitman J."/>
            <person name="Coelho M.A."/>
        </authorList>
    </citation>
    <scope>NUCLEOTIDE SEQUENCE</scope>
    <source>
        <strain evidence="2">CBS 7841</strain>
    </source>
</reference>
<reference evidence="2" key="1">
    <citation type="submission" date="2016-06" db="EMBL/GenBank/DDBJ databases">
        <authorList>
            <person name="Cuomo C."/>
            <person name="Litvintseva A."/>
            <person name="Heitman J."/>
            <person name="Chen Y."/>
            <person name="Sun S."/>
            <person name="Springer D."/>
            <person name="Dromer F."/>
            <person name="Young S."/>
            <person name="Zeng Q."/>
            <person name="Chapman S."/>
            <person name="Gujja S."/>
            <person name="Saif S."/>
            <person name="Birren B."/>
        </authorList>
    </citation>
    <scope>NUCLEOTIDE SEQUENCE</scope>
    <source>
        <strain evidence="2">CBS 7841</strain>
    </source>
</reference>
<dbReference type="Proteomes" id="UP000094043">
    <property type="component" value="Chromosome 3"/>
</dbReference>